<dbReference type="InterPro" id="IPR010144">
    <property type="entry name" value="CRISPR-assoc_prot_Csd1-typ"/>
</dbReference>
<accession>A0A9X7F5Y7</accession>
<evidence type="ECO:0000313" key="1">
    <source>
        <dbReference type="EMBL" id="WOS98507.1"/>
    </source>
</evidence>
<dbReference type="EMBL" id="CP136962">
    <property type="protein sequence ID" value="WOS98507.1"/>
    <property type="molecule type" value="Genomic_DNA"/>
</dbReference>
<dbReference type="RefSeq" id="WP_101755122.1">
    <property type="nucleotide sequence ID" value="NZ_CP136962.1"/>
</dbReference>
<evidence type="ECO:0000313" key="2">
    <source>
        <dbReference type="Proteomes" id="UP000234781"/>
    </source>
</evidence>
<name>A0A9X7F5Y7_NEIPE</name>
<dbReference type="AlphaFoldDB" id="A0A9X7F5Y7"/>
<organism evidence="1 2">
    <name type="scientific">Neisseria perflava</name>
    <dbReference type="NCBI Taxonomy" id="33053"/>
    <lineage>
        <taxon>Bacteria</taxon>
        <taxon>Pseudomonadati</taxon>
        <taxon>Pseudomonadota</taxon>
        <taxon>Betaproteobacteria</taxon>
        <taxon>Neisseriales</taxon>
        <taxon>Neisseriaceae</taxon>
        <taxon>Neisseria</taxon>
    </lineage>
</organism>
<sequence>MILHALTQYYQRKAESDGGVAPEGFENKEIPFIIVIDKQGNFIQLEDTRELKGKKKVGRTFLVPKGLGRSGSKSYEVSNLLWDHYGYVLAYAGEKGQEQADKQHASFTAKVNELKQVLPDEAGVTAVAAFLSSAEEKSKVMQATNWVECAKVKGCNLSFRLVEEAVDLVCQSKMVQDYLSVSSDNNEETDDFKEGICLITGKKTLVARKHHQISGIHKQPTPFCAVDKGSTAFHSYGKKQGFAFPVGKQAMFEYTTALNTLLASENRFRIGDVTAICWSAKPTPLEESLASLINGGGKDNPDAHIDAVKSLYKSLYNGKYTEPDGKEKFYLLGLSPNSARIVVRFWHETTVAALSESIAAWYDDLQMVRGENSPYPEYMPLPRLLGNLVLDGKMENLPSDLIAQITDAALNNRVLPVSLLQAALRRNKAEQKITYGRASLLKAYINRAIRAGRLKNMKELTMSLDRNRQDIGYVLGRLFAVLEKTQAEANPGLNATIADRYFGSASSTPIAVFGTLMRLLPHHLNKLEFEGRAVQLQWEIRQILEHCKRFPNHLNLEQQGLFAIGYYHETQFLFTKDALKNLFNEAKTA</sequence>
<dbReference type="NCBIfam" id="TIGR01863">
    <property type="entry name" value="cas_Csd1"/>
    <property type="match status" value="1"/>
</dbReference>
<gene>
    <name evidence="1" type="primary">cas8c</name>
    <name evidence="1" type="ORF">CYJ98_002285</name>
</gene>
<reference evidence="1 2" key="2">
    <citation type="submission" date="2023-10" db="EMBL/GenBank/DDBJ databases">
        <authorList>
            <person name="Choi B."/>
        </authorList>
    </citation>
    <scope>NUCLEOTIDE SEQUENCE [LARGE SCALE GENOMIC DNA]</scope>
    <source>
        <strain evidence="1 2">UMB0023</strain>
    </source>
</reference>
<dbReference type="CDD" id="cd09757">
    <property type="entry name" value="Cas8c_I-C"/>
    <property type="match status" value="1"/>
</dbReference>
<protein>
    <submittedName>
        <fullName evidence="1">Type I-C CRISPR-associated protein Cas8c/Csd1</fullName>
    </submittedName>
</protein>
<proteinExistence type="predicted"/>
<dbReference type="Proteomes" id="UP000234781">
    <property type="component" value="Chromosome"/>
</dbReference>
<keyword evidence="2" id="KW-1185">Reference proteome</keyword>
<reference evidence="2" key="1">
    <citation type="submission" date="2017-12" db="EMBL/GenBank/DDBJ databases">
        <title>Phylogenetic diversity of female urinary microbiome.</title>
        <authorList>
            <person name="Thomas-White K."/>
            <person name="Wolfe A.J."/>
        </authorList>
    </citation>
    <scope>NUCLEOTIDE SEQUENCE [LARGE SCALE GENOMIC DNA]</scope>
    <source>
        <strain evidence="2">UMB0023</strain>
    </source>
</reference>
<dbReference type="Pfam" id="PF09709">
    <property type="entry name" value="Cas_Csd1"/>
    <property type="match status" value="1"/>
</dbReference>